<dbReference type="InterPro" id="IPR026895">
    <property type="entry name" value="EMC1"/>
</dbReference>
<dbReference type="GO" id="GO:0072546">
    <property type="term" value="C:EMC complex"/>
    <property type="evidence" value="ECO:0007669"/>
    <property type="project" value="InterPro"/>
</dbReference>
<organism evidence="14 15">
    <name type="scientific">Rhizopogon vinicolor AM-OR11-026</name>
    <dbReference type="NCBI Taxonomy" id="1314800"/>
    <lineage>
        <taxon>Eukaryota</taxon>
        <taxon>Fungi</taxon>
        <taxon>Dikarya</taxon>
        <taxon>Basidiomycota</taxon>
        <taxon>Agaricomycotina</taxon>
        <taxon>Agaricomycetes</taxon>
        <taxon>Agaricomycetidae</taxon>
        <taxon>Boletales</taxon>
        <taxon>Suillineae</taxon>
        <taxon>Rhizopogonaceae</taxon>
        <taxon>Rhizopogon</taxon>
    </lineage>
</organism>
<keyword evidence="7" id="KW-0256">Endoplasmic reticulum</keyword>
<gene>
    <name evidence="14" type="ORF">K503DRAFT_868158</name>
</gene>
<dbReference type="Gene3D" id="2.130.10.10">
    <property type="entry name" value="YVTN repeat-like/Quinoprotein amine dehydrogenase"/>
    <property type="match status" value="1"/>
</dbReference>
<proteinExistence type="inferred from homology"/>
<comment type="subcellular location">
    <subcellularLocation>
        <location evidence="1">Endoplasmic reticulum membrane</location>
        <topology evidence="1">Single-pass type I membrane protein</topology>
    </subcellularLocation>
</comment>
<sequence>MRCLRRLLLVSLGVTAWALHESDVGVVDWNTKLIGVPLHGSPHTAPVFHGDYILTATGNNVLAALNATDGSIVWRSIYDAEDPIMAFSHHDNSVSSLSGPGGSTFRTYDLETGHLMLEKQLHSPLDGRLHEPQNLGISLLRSADSSLNSTSFFTLTNGDSVTHLDHETGETKWTWNSPDQGSLVMYSHVIAHPSTVYVVGFAKSFASYTLHVTTLSATTGEVIASVNIPANIKDGLSEFLAFSSSPGPTTTACIAWLEDGALKAALLTPDLKGKVLGLPGVKYDRIRDFGLSTNGQFLAITTGGAAHVMHLDPQTSSLRPIWEFGDVAPSKSRSDSHFVGSLSRNGEPRVARVYWSNVHSKAVHETLAIQLSEGKGSVSGFAFPFQTLDHGVVRHVAFDGASTGETHENSRVLLTTTTGSIQLWQHDKMQWVREEALASIQVAEFVELPEKKIVTSHTAVDEEGYFERLQRQLSDAKNLPKYLANFARRFATGSYATVSASAASSSAEDTLTRDAFGFRQIIVAATSHGKLFGIDSSNGQVLWSRVLGLGWAAKVGGTIIPVKMFVTRTVSDAEGPQIVLVTQRRADNTLIDTVLFHVNALTGEDVREEDLSTSRHALEGFDAVQGPLIDVYMLPSENRTIVMLDEYLQVRLYPETASSLAEFESFAPSIHLALRAGAPGLRQILGHQVGLNHELSQFYVAYPTWTMSLPQHEEIHAIVPNTRGPIASIGNVIGNRATLYKYLNPHLTIVLTSSPPSRTCGIYVLDVVKGSVIYHVSVPAAGGVCDVQATLTENWLVYQYFDDELPGVGQSKGYRVVSVEFYEGNGPDDKTKSSELSSYSNKTLQVTAYEQAFIMPHGITAMSPTSTKFGISTKDIIVANRKNSIQSIPRRLLNPRRPKQKPTSEEQEEMLVQYDAVLPDDARLVLSHNYEVANVRRIVTSPSLLESTSLVFVYGLDLFFTRIAPSGTFDVLSENFNKVQLVLTVAGLGIAIMVTKPMVRRKMLRERWYQ</sequence>
<protein>
    <recommendedName>
        <fullName evidence="4">ER membrane protein complex subunit 1</fullName>
    </recommendedName>
</protein>
<dbReference type="PANTHER" id="PTHR21573">
    <property type="entry name" value="ER MEMBRANE PROTEIN COMPLEX SUBUNIT 1"/>
    <property type="match status" value="1"/>
</dbReference>
<keyword evidence="9" id="KW-0472">Membrane</keyword>
<dbReference type="InterPro" id="IPR058545">
    <property type="entry name" value="Beta-prop_EMC1_1st"/>
</dbReference>
<feature type="chain" id="PRO_5008597520" description="ER membrane protein complex subunit 1" evidence="11">
    <location>
        <begin position="19"/>
        <end position="1010"/>
    </location>
</feature>
<dbReference type="STRING" id="1314800.A0A1B7MSJ0"/>
<evidence type="ECO:0000313" key="14">
    <source>
        <dbReference type="EMBL" id="OAX35578.1"/>
    </source>
</evidence>
<dbReference type="Pfam" id="PF07774">
    <property type="entry name" value="EMC1_C"/>
    <property type="match status" value="1"/>
</dbReference>
<evidence type="ECO:0000256" key="5">
    <source>
        <dbReference type="ARBA" id="ARBA00022692"/>
    </source>
</evidence>
<comment type="similarity">
    <text evidence="2">Belongs to the EMC1 family.</text>
</comment>
<dbReference type="InterPro" id="IPR011678">
    <property type="entry name" value="EMC1_C"/>
</dbReference>
<keyword evidence="15" id="KW-1185">Reference proteome</keyword>
<dbReference type="GO" id="GO:0034975">
    <property type="term" value="P:protein folding in endoplasmic reticulum"/>
    <property type="evidence" value="ECO:0007669"/>
    <property type="project" value="TreeGrafter"/>
</dbReference>
<evidence type="ECO:0000256" key="3">
    <source>
        <dbReference type="ARBA" id="ARBA00011276"/>
    </source>
</evidence>
<keyword evidence="5" id="KW-0812">Transmembrane</keyword>
<dbReference type="Pfam" id="PF25293">
    <property type="entry name" value="Beta-prop_EMC1_N"/>
    <property type="match status" value="1"/>
</dbReference>
<evidence type="ECO:0000256" key="2">
    <source>
        <dbReference type="ARBA" id="ARBA00007904"/>
    </source>
</evidence>
<evidence type="ECO:0000256" key="11">
    <source>
        <dbReference type="SAM" id="SignalP"/>
    </source>
</evidence>
<feature type="domain" description="EMC1 first beta-propeller" evidence="13">
    <location>
        <begin position="18"/>
        <end position="435"/>
    </location>
</feature>
<dbReference type="PANTHER" id="PTHR21573:SF0">
    <property type="entry name" value="ER MEMBRANE PROTEIN COMPLEX SUBUNIT 1"/>
    <property type="match status" value="1"/>
</dbReference>
<evidence type="ECO:0000259" key="13">
    <source>
        <dbReference type="Pfam" id="PF25293"/>
    </source>
</evidence>
<dbReference type="EMBL" id="KV448486">
    <property type="protein sequence ID" value="OAX35578.1"/>
    <property type="molecule type" value="Genomic_DNA"/>
</dbReference>
<dbReference type="InterPro" id="IPR015943">
    <property type="entry name" value="WD40/YVTN_repeat-like_dom_sf"/>
</dbReference>
<evidence type="ECO:0000256" key="1">
    <source>
        <dbReference type="ARBA" id="ARBA00004115"/>
    </source>
</evidence>
<dbReference type="OrthoDB" id="28092at2759"/>
<dbReference type="SMART" id="SM00564">
    <property type="entry name" value="PQQ"/>
    <property type="match status" value="4"/>
</dbReference>
<dbReference type="SUPFAM" id="SSF50998">
    <property type="entry name" value="Quinoprotein alcohol dehydrogenase-like"/>
    <property type="match status" value="1"/>
</dbReference>
<feature type="domain" description="ER membrane protein complex subunit 1 C-terminal" evidence="12">
    <location>
        <begin position="792"/>
        <end position="1008"/>
    </location>
</feature>
<keyword evidence="10" id="KW-0325">Glycoprotein</keyword>
<evidence type="ECO:0000256" key="8">
    <source>
        <dbReference type="ARBA" id="ARBA00022989"/>
    </source>
</evidence>
<name>A0A1B7MSJ0_9AGAM</name>
<evidence type="ECO:0000256" key="6">
    <source>
        <dbReference type="ARBA" id="ARBA00022729"/>
    </source>
</evidence>
<evidence type="ECO:0000256" key="10">
    <source>
        <dbReference type="ARBA" id="ARBA00023180"/>
    </source>
</evidence>
<dbReference type="AlphaFoldDB" id="A0A1B7MSJ0"/>
<dbReference type="InParanoid" id="A0A1B7MSJ0"/>
<accession>A0A1B7MSJ0</accession>
<reference evidence="14 15" key="1">
    <citation type="submission" date="2016-06" db="EMBL/GenBank/DDBJ databases">
        <title>Comparative genomics of the ectomycorrhizal sister species Rhizopogon vinicolor and Rhizopogon vesiculosus (Basidiomycota: Boletales) reveals a divergence of the mating type B locus.</title>
        <authorList>
            <consortium name="DOE Joint Genome Institute"/>
            <person name="Mujic A.B."/>
            <person name="Kuo A."/>
            <person name="Tritt A."/>
            <person name="Lipzen A."/>
            <person name="Chen C."/>
            <person name="Johnson J."/>
            <person name="Sharma A."/>
            <person name="Barry K."/>
            <person name="Grigoriev I.V."/>
            <person name="Spatafora J.W."/>
        </authorList>
    </citation>
    <scope>NUCLEOTIDE SEQUENCE [LARGE SCALE GENOMIC DNA]</scope>
    <source>
        <strain evidence="14 15">AM-OR11-026</strain>
    </source>
</reference>
<feature type="signal peptide" evidence="11">
    <location>
        <begin position="1"/>
        <end position="18"/>
    </location>
</feature>
<evidence type="ECO:0000256" key="9">
    <source>
        <dbReference type="ARBA" id="ARBA00023136"/>
    </source>
</evidence>
<evidence type="ECO:0000256" key="7">
    <source>
        <dbReference type="ARBA" id="ARBA00022824"/>
    </source>
</evidence>
<keyword evidence="6 11" id="KW-0732">Signal</keyword>
<evidence type="ECO:0000256" key="4">
    <source>
        <dbReference type="ARBA" id="ARBA00020824"/>
    </source>
</evidence>
<evidence type="ECO:0000313" key="15">
    <source>
        <dbReference type="Proteomes" id="UP000092154"/>
    </source>
</evidence>
<evidence type="ECO:0000259" key="12">
    <source>
        <dbReference type="Pfam" id="PF07774"/>
    </source>
</evidence>
<dbReference type="Proteomes" id="UP000092154">
    <property type="component" value="Unassembled WGS sequence"/>
</dbReference>
<keyword evidence="8" id="KW-1133">Transmembrane helix</keyword>
<dbReference type="InterPro" id="IPR018391">
    <property type="entry name" value="PQQ_b-propeller_rpt"/>
</dbReference>
<dbReference type="InterPro" id="IPR011047">
    <property type="entry name" value="Quinoprotein_ADH-like_sf"/>
</dbReference>
<comment type="subunit">
    <text evidence="3">Component of the ER membrane protein complex (EMC).</text>
</comment>